<evidence type="ECO:0000256" key="1">
    <source>
        <dbReference type="ARBA" id="ARBA00038240"/>
    </source>
</evidence>
<dbReference type="Pfam" id="PF01636">
    <property type="entry name" value="APH"/>
    <property type="match status" value="1"/>
</dbReference>
<comment type="similarity">
    <text evidence="1">Belongs to the pseudomonas-type ThrB family.</text>
</comment>
<reference evidence="3" key="4">
    <citation type="submission" date="2024-05" db="EMBL/GenBank/DDBJ databases">
        <authorList>
            <person name="Sun Q."/>
            <person name="Zhou Y."/>
        </authorList>
    </citation>
    <scope>NUCLEOTIDE SEQUENCE</scope>
    <source>
        <strain evidence="3">CGMCC 1.15644</strain>
    </source>
</reference>
<dbReference type="InterPro" id="IPR011009">
    <property type="entry name" value="Kinase-like_dom_sf"/>
</dbReference>
<protein>
    <submittedName>
        <fullName evidence="4">Ser/Thr protein kinase RdoA (MazF antagonist)</fullName>
    </submittedName>
</protein>
<dbReference type="Proteomes" id="UP000622648">
    <property type="component" value="Unassembled WGS sequence"/>
</dbReference>
<dbReference type="InterPro" id="IPR050249">
    <property type="entry name" value="Pseudomonas-type_ThrB"/>
</dbReference>
<dbReference type="PANTHER" id="PTHR21064">
    <property type="entry name" value="AMINOGLYCOSIDE PHOSPHOTRANSFERASE DOMAIN-CONTAINING PROTEIN-RELATED"/>
    <property type="match status" value="1"/>
</dbReference>
<dbReference type="EMBL" id="BMJO01000001">
    <property type="protein sequence ID" value="GGE40469.1"/>
    <property type="molecule type" value="Genomic_DNA"/>
</dbReference>
<dbReference type="Proteomes" id="UP000295684">
    <property type="component" value="Unassembled WGS sequence"/>
</dbReference>
<evidence type="ECO:0000313" key="4">
    <source>
        <dbReference type="EMBL" id="TCO31339.1"/>
    </source>
</evidence>
<sequence length="335" mass="39169">MNAQIFPAQYSTLSSAALQIHLVNTYQLPADTTCRLLIRNVSDTYILENLESKYIFKIYRNAHRKLDEIRAEVSLLNALRAEGHSVSYPITDKDNKQIQQFNAIEGFRNGVLFTFAPGKVIHDLNTIQLQTLGTDVANMHITMSSVTLNDSRPVFNFQTTLLDPLGTLEPHLKEMPEEFQYLEEISSRVIQKFESFDTKSFSTGYCHYDLLPKNFHFDEEGKITFFDFDFAGHGYLINDLMSFLNHFFFHQLNNAITKEQATADFDIFLKAYQKVRKLTTDEIEAIPYLGICFHLFFLKFFYDHFDDFSNPFLTPKFTRHRIDLIRKWETLYCNF</sequence>
<evidence type="ECO:0000313" key="3">
    <source>
        <dbReference type="EMBL" id="GGE40469.1"/>
    </source>
</evidence>
<keyword evidence="4" id="KW-0808">Transferase</keyword>
<dbReference type="EMBL" id="SLWO01000001">
    <property type="protein sequence ID" value="TCO31339.1"/>
    <property type="molecule type" value="Genomic_DNA"/>
</dbReference>
<feature type="domain" description="Aminoglycoside phosphotransferase" evidence="2">
    <location>
        <begin position="42"/>
        <end position="272"/>
    </location>
</feature>
<dbReference type="InterPro" id="IPR002575">
    <property type="entry name" value="Aminoglycoside_PTrfase"/>
</dbReference>
<proteinExistence type="inferred from homology"/>
<reference evidence="3" key="1">
    <citation type="journal article" date="2014" name="Int. J. Syst. Evol. Microbiol.">
        <title>Complete genome of a new Firmicutes species belonging to the dominant human colonic microbiota ('Ruminococcus bicirculans') reveals two chromosomes and a selective capacity to utilize plant glucans.</title>
        <authorList>
            <consortium name="NISC Comparative Sequencing Program"/>
            <person name="Wegmann U."/>
            <person name="Louis P."/>
            <person name="Goesmann A."/>
            <person name="Henrissat B."/>
            <person name="Duncan S.H."/>
            <person name="Flint H.J."/>
        </authorList>
    </citation>
    <scope>NUCLEOTIDE SEQUENCE</scope>
    <source>
        <strain evidence="3">CGMCC 1.15644</strain>
    </source>
</reference>
<dbReference type="GO" id="GO:0019202">
    <property type="term" value="F:amino acid kinase activity"/>
    <property type="evidence" value="ECO:0007669"/>
    <property type="project" value="TreeGrafter"/>
</dbReference>
<evidence type="ECO:0000259" key="2">
    <source>
        <dbReference type="Pfam" id="PF01636"/>
    </source>
</evidence>
<keyword evidence="4" id="KW-0418">Kinase</keyword>
<dbReference type="AlphaFoldDB" id="A0A4R2HM91"/>
<organism evidence="4 5">
    <name type="scientific">Pedobacter psychrotolerans</name>
    <dbReference type="NCBI Taxonomy" id="1843235"/>
    <lineage>
        <taxon>Bacteria</taxon>
        <taxon>Pseudomonadati</taxon>
        <taxon>Bacteroidota</taxon>
        <taxon>Sphingobacteriia</taxon>
        <taxon>Sphingobacteriales</taxon>
        <taxon>Sphingobacteriaceae</taxon>
        <taxon>Pedobacter</taxon>
    </lineage>
</organism>
<reference evidence="6" key="2">
    <citation type="journal article" date="2019" name="Int. J. Syst. Evol. Microbiol.">
        <title>The Global Catalogue of Microorganisms (GCM) 10K type strain sequencing project: providing services to taxonomists for standard genome sequencing and annotation.</title>
        <authorList>
            <consortium name="The Broad Institute Genomics Platform"/>
            <consortium name="The Broad Institute Genome Sequencing Center for Infectious Disease"/>
            <person name="Wu L."/>
            <person name="Ma J."/>
        </authorList>
    </citation>
    <scope>NUCLEOTIDE SEQUENCE [LARGE SCALE GENOMIC DNA]</scope>
    <source>
        <strain evidence="6">CGMCC 1.15644</strain>
    </source>
</reference>
<evidence type="ECO:0000313" key="6">
    <source>
        <dbReference type="Proteomes" id="UP000622648"/>
    </source>
</evidence>
<accession>A0A4R2HM91</accession>
<dbReference type="Gene3D" id="3.30.200.20">
    <property type="entry name" value="Phosphorylase Kinase, domain 1"/>
    <property type="match status" value="1"/>
</dbReference>
<dbReference type="OrthoDB" id="241498at2"/>
<evidence type="ECO:0000313" key="5">
    <source>
        <dbReference type="Proteomes" id="UP000295684"/>
    </source>
</evidence>
<dbReference type="SUPFAM" id="SSF56112">
    <property type="entry name" value="Protein kinase-like (PK-like)"/>
    <property type="match status" value="1"/>
</dbReference>
<dbReference type="RefSeq" id="WP_132529467.1">
    <property type="nucleotide sequence ID" value="NZ_BMJO01000001.1"/>
</dbReference>
<name>A0A4R2HM91_9SPHI</name>
<dbReference type="Gene3D" id="3.90.1200.10">
    <property type="match status" value="1"/>
</dbReference>
<keyword evidence="6" id="KW-1185">Reference proteome</keyword>
<dbReference type="PANTHER" id="PTHR21064:SF6">
    <property type="entry name" value="AMINOGLYCOSIDE PHOSPHOTRANSFERASE DOMAIN-CONTAINING PROTEIN"/>
    <property type="match status" value="1"/>
</dbReference>
<comment type="caution">
    <text evidence="4">The sequence shown here is derived from an EMBL/GenBank/DDBJ whole genome shotgun (WGS) entry which is preliminary data.</text>
</comment>
<reference evidence="4 5" key="3">
    <citation type="submission" date="2019-03" db="EMBL/GenBank/DDBJ databases">
        <title>Genomic Encyclopedia of Type Strains, Phase IV (KMG-IV): sequencing the most valuable type-strain genomes for metagenomic binning, comparative biology and taxonomic classification.</title>
        <authorList>
            <person name="Goeker M."/>
        </authorList>
    </citation>
    <scope>NUCLEOTIDE SEQUENCE [LARGE SCALE GENOMIC DNA]</scope>
    <source>
        <strain evidence="4 5">DSM 103236</strain>
    </source>
</reference>
<gene>
    <name evidence="4" type="ORF">EV200_101789</name>
    <name evidence="3" type="ORF">GCM10011413_02850</name>
</gene>